<dbReference type="RefSeq" id="WP_012278505.1">
    <property type="nucleotide sequence ID" value="NC_010334.1"/>
</dbReference>
<keyword evidence="3 10" id="KW-0813">Transport</keyword>
<feature type="transmembrane region" description="Helical" evidence="10">
    <location>
        <begin position="31"/>
        <end position="55"/>
    </location>
</feature>
<evidence type="ECO:0000256" key="10">
    <source>
        <dbReference type="RuleBase" id="RU366033"/>
    </source>
</evidence>
<dbReference type="eggNOG" id="COG2223">
    <property type="taxonomic scope" value="Bacteria"/>
</dbReference>
<evidence type="ECO:0000256" key="9">
    <source>
        <dbReference type="ARBA" id="ARBA00023136"/>
    </source>
</evidence>
<feature type="transmembrane region" description="Helical" evidence="10">
    <location>
        <begin position="162"/>
        <end position="186"/>
    </location>
</feature>
<dbReference type="AlphaFoldDB" id="B0TSN1"/>
<dbReference type="InterPro" id="IPR004737">
    <property type="entry name" value="NO3_transporter_NarK/NarU-like"/>
</dbReference>
<evidence type="ECO:0000256" key="7">
    <source>
        <dbReference type="ARBA" id="ARBA00022989"/>
    </source>
</evidence>
<feature type="transmembrane region" description="Helical" evidence="10">
    <location>
        <begin position="280"/>
        <end position="298"/>
    </location>
</feature>
<dbReference type="OrthoDB" id="9771451at2"/>
<feature type="transmembrane region" description="Helical" evidence="10">
    <location>
        <begin position="388"/>
        <end position="411"/>
    </location>
</feature>
<dbReference type="PANTHER" id="PTHR23515">
    <property type="entry name" value="HIGH-AFFINITY NITRATE TRANSPORTER 2.3"/>
    <property type="match status" value="1"/>
</dbReference>
<evidence type="ECO:0000256" key="4">
    <source>
        <dbReference type="ARBA" id="ARBA00022475"/>
    </source>
</evidence>
<dbReference type="EMBL" id="CP000931">
    <property type="protein sequence ID" value="ABZ77985.1"/>
    <property type="molecule type" value="Genomic_DNA"/>
</dbReference>
<dbReference type="GO" id="GO:0015291">
    <property type="term" value="F:secondary active transmembrane transporter activity"/>
    <property type="evidence" value="ECO:0007669"/>
    <property type="project" value="UniProtKB-ARBA"/>
</dbReference>
<feature type="transmembrane region" description="Helical" evidence="10">
    <location>
        <begin position="206"/>
        <end position="225"/>
    </location>
</feature>
<keyword evidence="9 10" id="KW-0472">Membrane</keyword>
<evidence type="ECO:0000256" key="3">
    <source>
        <dbReference type="ARBA" id="ARBA00022448"/>
    </source>
</evidence>
<dbReference type="KEGG" id="shl:Shal_3439"/>
<dbReference type="InterPro" id="IPR044772">
    <property type="entry name" value="NO3_transporter"/>
</dbReference>
<feature type="transmembrane region" description="Helical" evidence="10">
    <location>
        <begin position="246"/>
        <end position="268"/>
    </location>
</feature>
<name>B0TSN1_SHEHH</name>
<keyword evidence="7 10" id="KW-1133">Transmembrane helix</keyword>
<dbReference type="Proteomes" id="UP000001317">
    <property type="component" value="Chromosome"/>
</dbReference>
<feature type="transmembrane region" description="Helical" evidence="10">
    <location>
        <begin position="97"/>
        <end position="116"/>
    </location>
</feature>
<evidence type="ECO:0000313" key="11">
    <source>
        <dbReference type="EMBL" id="ABZ77985.1"/>
    </source>
</evidence>
<reference evidence="11" key="1">
    <citation type="submission" date="2008-01" db="EMBL/GenBank/DDBJ databases">
        <title>Complete sequence of Shewanella halifaxensis HAW-EB4.</title>
        <authorList>
            <consortium name="US DOE Joint Genome Institute"/>
            <person name="Copeland A."/>
            <person name="Lucas S."/>
            <person name="Lapidus A."/>
            <person name="Glavina del Rio T."/>
            <person name="Dalin E."/>
            <person name="Tice H."/>
            <person name="Bruce D."/>
            <person name="Goodwin L."/>
            <person name="Pitluck S."/>
            <person name="Sims D."/>
            <person name="Brettin T."/>
            <person name="Detter J.C."/>
            <person name="Han C."/>
            <person name="Kuske C.R."/>
            <person name="Schmutz J."/>
            <person name="Larimer F."/>
            <person name="Land M."/>
            <person name="Hauser L."/>
            <person name="Kyrpides N."/>
            <person name="Kim E."/>
            <person name="Zhao J.-S."/>
            <person name="Richardson P."/>
        </authorList>
    </citation>
    <scope>NUCLEOTIDE SEQUENCE [LARGE SCALE GENOMIC DNA]</scope>
    <source>
        <strain evidence="11">HAW-EB4</strain>
    </source>
</reference>
<organism evidence="11 12">
    <name type="scientific">Shewanella halifaxensis (strain HAW-EB4)</name>
    <dbReference type="NCBI Taxonomy" id="458817"/>
    <lineage>
        <taxon>Bacteria</taxon>
        <taxon>Pseudomonadati</taxon>
        <taxon>Pseudomonadota</taxon>
        <taxon>Gammaproteobacteria</taxon>
        <taxon>Alteromonadales</taxon>
        <taxon>Shewanellaceae</taxon>
        <taxon>Shewanella</taxon>
    </lineage>
</organism>
<feature type="transmembrane region" description="Helical" evidence="10">
    <location>
        <begin position="67"/>
        <end position="85"/>
    </location>
</feature>
<dbReference type="FunFam" id="1.20.1250.20:FF:000024">
    <property type="entry name" value="Nitrite extrusion protein NarK"/>
    <property type="match status" value="1"/>
</dbReference>
<keyword evidence="5" id="KW-0997">Cell inner membrane</keyword>
<evidence type="ECO:0000313" key="12">
    <source>
        <dbReference type="Proteomes" id="UP000001317"/>
    </source>
</evidence>
<keyword evidence="12" id="KW-1185">Reference proteome</keyword>
<dbReference type="GO" id="GO:0005886">
    <property type="term" value="C:plasma membrane"/>
    <property type="evidence" value="ECO:0007669"/>
    <property type="project" value="UniProtKB-SubCell"/>
</dbReference>
<keyword evidence="6 10" id="KW-0812">Transmembrane</keyword>
<dbReference type="GO" id="GO:0015112">
    <property type="term" value="F:nitrate transmembrane transporter activity"/>
    <property type="evidence" value="ECO:0007669"/>
    <property type="project" value="UniProtKB-UniRule"/>
</dbReference>
<feature type="transmembrane region" description="Helical" evidence="10">
    <location>
        <begin position="426"/>
        <end position="447"/>
    </location>
</feature>
<proteinExistence type="inferred from homology"/>
<comment type="similarity">
    <text evidence="2 10">Belongs to the major facilitator superfamily. Nitrate/nitrite porter (TC 2.A.1.8) family.</text>
</comment>
<evidence type="ECO:0000256" key="8">
    <source>
        <dbReference type="ARBA" id="ARBA00023063"/>
    </source>
</evidence>
<dbReference type="Pfam" id="PF07690">
    <property type="entry name" value="MFS_1"/>
    <property type="match status" value="1"/>
</dbReference>
<dbReference type="NCBIfam" id="TIGR00886">
    <property type="entry name" value="2A0108"/>
    <property type="match status" value="1"/>
</dbReference>
<dbReference type="Gene3D" id="1.20.1250.20">
    <property type="entry name" value="MFS general substrate transporter like domains"/>
    <property type="match status" value="1"/>
</dbReference>
<feature type="transmembrane region" description="Helical" evidence="10">
    <location>
        <begin position="122"/>
        <end position="141"/>
    </location>
</feature>
<dbReference type="SUPFAM" id="SSF103473">
    <property type="entry name" value="MFS general substrate transporter"/>
    <property type="match status" value="1"/>
</dbReference>
<evidence type="ECO:0000256" key="5">
    <source>
        <dbReference type="ARBA" id="ARBA00022519"/>
    </source>
</evidence>
<dbReference type="CDD" id="cd17341">
    <property type="entry name" value="MFS_NRT2_like"/>
    <property type="match status" value="1"/>
</dbReference>
<dbReference type="InterPro" id="IPR036259">
    <property type="entry name" value="MFS_trans_sf"/>
</dbReference>
<evidence type="ECO:0000256" key="1">
    <source>
        <dbReference type="ARBA" id="ARBA00004429"/>
    </source>
</evidence>
<keyword evidence="4 10" id="KW-1003">Cell membrane</keyword>
<keyword evidence="8 10" id="KW-0534">Nitrate assimilation</keyword>
<gene>
    <name evidence="11" type="ordered locus">Shal_3439</name>
</gene>
<dbReference type="HOGENOM" id="CLU_033198_1_0_6"/>
<protein>
    <recommendedName>
        <fullName evidence="10">Nitrate/nitrite transporter</fullName>
    </recommendedName>
</protein>
<evidence type="ECO:0000256" key="6">
    <source>
        <dbReference type="ARBA" id="ARBA00022692"/>
    </source>
</evidence>
<evidence type="ECO:0000256" key="2">
    <source>
        <dbReference type="ARBA" id="ARBA00008432"/>
    </source>
</evidence>
<dbReference type="STRING" id="458817.Shal_3439"/>
<feature type="transmembrane region" description="Helical" evidence="10">
    <location>
        <begin position="341"/>
        <end position="367"/>
    </location>
</feature>
<dbReference type="GO" id="GO:0015113">
    <property type="term" value="F:nitrite transmembrane transporter activity"/>
    <property type="evidence" value="ECO:0007669"/>
    <property type="project" value="InterPro"/>
</dbReference>
<comment type="subcellular location">
    <subcellularLocation>
        <location evidence="1">Cell inner membrane</location>
        <topology evidence="1">Multi-pass membrane protein</topology>
    </subcellularLocation>
    <subcellularLocation>
        <location evidence="10">Cell membrane</location>
        <topology evidence="10">Multi-pass membrane protein</topology>
    </subcellularLocation>
</comment>
<dbReference type="GO" id="GO:0042128">
    <property type="term" value="P:nitrate assimilation"/>
    <property type="evidence" value="ECO:0007669"/>
    <property type="project" value="UniProtKB-UniRule"/>
</dbReference>
<sequence length="456" mass="49441">MNTNNRILDNWDPENVQLWQTTGSKIARRNLWVSVFCLTLAFCIWMVFSAVVLKLNHVGFHFSNNQLFWLAALPSISGALLRVPFSFVIPIVGGRRWTTISTLVLIIPSIWLGFAVQDPTTSFTSFAIIAILCGLGGGNFASSMANISFFYPKRLQGYGLGLNGGLGDGGVSVVQLCVPLVIGLSIFGGDPQQTDLHTSIWLQNAAFIWVPFIILASILAWFLMNDIAGIKASLSGQLVVLKKKDMWVTSLLYLATFGSFIGFSAGFALLTKIQFPDINILHYAFLGPLLGAIARPIGGWLSDKFTGLKVTLWNFFAMFILVLLVFPTLPSEHSSGSFALFYLVFMGLFACTNLGSGSSFQMIAALFHTKSVIEGKAQGMDSHKADEYASILSSAALGFASAIGAVGGFIIPKAFGSSIQMTGSPSSALISFAIFYLICIALTWFVYMRKGSQQLS</sequence>
<feature type="transmembrane region" description="Helical" evidence="10">
    <location>
        <begin position="310"/>
        <end position="329"/>
    </location>
</feature>
<accession>B0TSN1</accession>
<dbReference type="InterPro" id="IPR011701">
    <property type="entry name" value="MFS"/>
</dbReference>